<accession>A0ABY4P5C1</accession>
<name>A0ABY4P5C1_9PSEU</name>
<keyword evidence="2" id="KW-1185">Reference proteome</keyword>
<protein>
    <submittedName>
        <fullName evidence="1">Uncharacterized protein</fullName>
    </submittedName>
</protein>
<dbReference type="EMBL" id="CP091196">
    <property type="protein sequence ID" value="UQS27625.1"/>
    <property type="molecule type" value="Genomic_DNA"/>
</dbReference>
<reference evidence="1" key="1">
    <citation type="submission" date="2022-01" db="EMBL/GenBank/DDBJ databases">
        <title>PSI-footprinting approach for the identification of protein synthesis inhibitor producers.</title>
        <authorList>
            <person name="Handel F."/>
            <person name="Kulik A."/>
            <person name="Wex K.W."/>
            <person name="Berscheid A."/>
            <person name="Saur J.S."/>
            <person name="Winkler A."/>
            <person name="Wibberg D."/>
            <person name="Kalinowski J."/>
            <person name="Broetz-Oesterhelt H."/>
            <person name="Mast Y."/>
        </authorList>
    </citation>
    <scope>NUCLEOTIDE SEQUENCE</scope>
    <source>
        <strain evidence="1">KNN 49.3e</strain>
    </source>
</reference>
<sequence length="100" mass="11438">MGRRNGARRRFRPAPGGWPIWGDHPAFGPFEETTFRHAHRRTPESLVETISTHSRLIVAEAGERARTREQLLEFLRTHPDTAGGEFDLPLVTTVLRAVRR</sequence>
<evidence type="ECO:0000313" key="2">
    <source>
        <dbReference type="Proteomes" id="UP000830158"/>
    </source>
</evidence>
<evidence type="ECO:0000313" key="1">
    <source>
        <dbReference type="EMBL" id="UQS27625.1"/>
    </source>
</evidence>
<organism evidence="1 2">
    <name type="scientific">Amycolatopsis thermalba</name>
    <dbReference type="NCBI Taxonomy" id="944492"/>
    <lineage>
        <taxon>Bacteria</taxon>
        <taxon>Bacillati</taxon>
        <taxon>Actinomycetota</taxon>
        <taxon>Actinomycetes</taxon>
        <taxon>Pseudonocardiales</taxon>
        <taxon>Pseudonocardiaceae</taxon>
        <taxon>Amycolatopsis</taxon>
    </lineage>
</organism>
<proteinExistence type="predicted"/>
<dbReference type="Proteomes" id="UP000830158">
    <property type="component" value="Chromosome"/>
</dbReference>
<gene>
    <name evidence="1" type="ORF">L1857_34910</name>
</gene>
<dbReference type="RefSeq" id="WP_240323127.1">
    <property type="nucleotide sequence ID" value="NZ_CP091196.1"/>
</dbReference>